<protein>
    <submittedName>
        <fullName evidence="2">Methyltransferase type 12</fullName>
    </submittedName>
</protein>
<dbReference type="CDD" id="cd02440">
    <property type="entry name" value="AdoMet_MTases"/>
    <property type="match status" value="1"/>
</dbReference>
<dbReference type="GO" id="GO:0008168">
    <property type="term" value="F:methyltransferase activity"/>
    <property type="evidence" value="ECO:0007669"/>
    <property type="project" value="UniProtKB-KW"/>
</dbReference>
<dbReference type="GO" id="GO:0032259">
    <property type="term" value="P:methylation"/>
    <property type="evidence" value="ECO:0007669"/>
    <property type="project" value="UniProtKB-KW"/>
</dbReference>
<dbReference type="EMBL" id="LK996017">
    <property type="protein sequence ID" value="CDX03134.1"/>
    <property type="molecule type" value="Genomic_DNA"/>
</dbReference>
<dbReference type="Gene3D" id="3.40.50.150">
    <property type="entry name" value="Vaccinia Virus protein VP39"/>
    <property type="match status" value="1"/>
</dbReference>
<evidence type="ECO:0000313" key="2">
    <source>
        <dbReference type="EMBL" id="CDX03134.1"/>
    </source>
</evidence>
<dbReference type="SUPFAM" id="SSF53335">
    <property type="entry name" value="S-adenosyl-L-methionine-dependent methyltransferases"/>
    <property type="match status" value="1"/>
</dbReference>
<dbReference type="Pfam" id="PF13847">
    <property type="entry name" value="Methyltransf_31"/>
    <property type="match status" value="1"/>
</dbReference>
<keyword evidence="2" id="KW-0489">Methyltransferase</keyword>
<accession>A0A098B2M4</accession>
<dbReference type="InterPro" id="IPR025714">
    <property type="entry name" value="Methyltranfer_dom"/>
</dbReference>
<dbReference type="PATRIC" id="fig|49338.4.peg.3497"/>
<gene>
    <name evidence="2" type="ORF">DPCES_3247</name>
</gene>
<organism evidence="2">
    <name type="scientific">Desulfitobacterium hafniense</name>
    <name type="common">Desulfitobacterium frappieri</name>
    <dbReference type="NCBI Taxonomy" id="49338"/>
    <lineage>
        <taxon>Bacteria</taxon>
        <taxon>Bacillati</taxon>
        <taxon>Bacillota</taxon>
        <taxon>Clostridia</taxon>
        <taxon>Eubacteriales</taxon>
        <taxon>Desulfitobacteriaceae</taxon>
        <taxon>Desulfitobacterium</taxon>
    </lineage>
</organism>
<dbReference type="RefSeq" id="WP_208925902.1">
    <property type="nucleotide sequence ID" value="NZ_LK996017.1"/>
</dbReference>
<proteinExistence type="predicted"/>
<keyword evidence="2" id="KW-0808">Transferase</keyword>
<sequence length="208" mass="24081">MNIAQHYRSLFLEYGDAPQAAQWTDLESQEKRFQILNEVADLNKSKVLDLGCGTAHLATYFKKIGINVQYTGIDIVEELLKCAAKKHPEHRFCGLDEGLADSYDYVLISGVFNNSMPDNRAFYREMLKRCFMVAHRGLAFNMLSHYVDYYDEGLFYEKPEEVFTFVKQELSPFITIRNDYQIKKGIIPYEFTVYVYKDLTISDLSGDA</sequence>
<dbReference type="InterPro" id="IPR029063">
    <property type="entry name" value="SAM-dependent_MTases_sf"/>
</dbReference>
<name>A0A098B2M4_DESHA</name>
<evidence type="ECO:0000259" key="1">
    <source>
        <dbReference type="Pfam" id="PF13847"/>
    </source>
</evidence>
<dbReference type="PANTHER" id="PTHR43464">
    <property type="entry name" value="METHYLTRANSFERASE"/>
    <property type="match status" value="1"/>
</dbReference>
<dbReference type="AlphaFoldDB" id="A0A098B2M4"/>
<feature type="domain" description="Methyltransferase" evidence="1">
    <location>
        <begin position="44"/>
        <end position="128"/>
    </location>
</feature>
<reference evidence="2" key="1">
    <citation type="submission" date="2014-07" db="EMBL/GenBank/DDBJ databases">
        <authorList>
            <person name="Hornung V.Bastian."/>
        </authorList>
    </citation>
    <scope>NUCLEOTIDE SEQUENCE</scope>
    <source>
        <strain evidence="2">PCE-S</strain>
    </source>
</reference>